<name>A0A379KDF9_PSEPU</name>
<dbReference type="AlphaFoldDB" id="A0A379KDF9"/>
<protein>
    <submittedName>
        <fullName evidence="1">Uncharacterized protein</fullName>
    </submittedName>
</protein>
<dbReference type="Proteomes" id="UP000254602">
    <property type="component" value="Unassembled WGS sequence"/>
</dbReference>
<dbReference type="EMBL" id="UGUY01000001">
    <property type="protein sequence ID" value="SUD65991.1"/>
    <property type="molecule type" value="Genomic_DNA"/>
</dbReference>
<sequence length="243" mass="26186">MCRERAAKRPQDSAAQHKFLGLLRSPFATRGRSYLQQGADGRIEQSQVVMALKALKAAHTPVGAALCRERAAKRPQDSAAQHKLLGLLRSPFATRGRSYLQQGAAGRAEQSQVIMALKALKAAHTPVGAALCRERAAKRPQDSAAQHKLLGLLRSPFATRGRSYLQQGADGRAEQSQVVMALKALKAAHTPVGAALCREGPQSGPKIQQRNTNCWVCCAALSRHEAAPTCSKVQMAALNKARW</sequence>
<evidence type="ECO:0000313" key="2">
    <source>
        <dbReference type="Proteomes" id="UP000254602"/>
    </source>
</evidence>
<evidence type="ECO:0000313" key="1">
    <source>
        <dbReference type="EMBL" id="SUD65991.1"/>
    </source>
</evidence>
<proteinExistence type="predicted"/>
<reference evidence="1 2" key="1">
    <citation type="submission" date="2018-06" db="EMBL/GenBank/DDBJ databases">
        <authorList>
            <consortium name="Pathogen Informatics"/>
            <person name="Doyle S."/>
        </authorList>
    </citation>
    <scope>NUCLEOTIDE SEQUENCE [LARGE SCALE GENOMIC DNA]</scope>
    <source>
        <strain evidence="1 2">NCTC7914</strain>
    </source>
</reference>
<accession>A0A379KDF9</accession>
<gene>
    <name evidence="1" type="ORF">NCTC7914_00016</name>
</gene>
<organism evidence="1 2">
    <name type="scientific">Pseudomonas putida</name>
    <name type="common">Arthrobacter siderocapsulatus</name>
    <dbReference type="NCBI Taxonomy" id="303"/>
    <lineage>
        <taxon>Bacteria</taxon>
        <taxon>Pseudomonadati</taxon>
        <taxon>Pseudomonadota</taxon>
        <taxon>Gammaproteobacteria</taxon>
        <taxon>Pseudomonadales</taxon>
        <taxon>Pseudomonadaceae</taxon>
        <taxon>Pseudomonas</taxon>
    </lineage>
</organism>